<evidence type="ECO:0000313" key="2">
    <source>
        <dbReference type="EMBL" id="EEW53650.1"/>
    </source>
</evidence>
<keyword evidence="1" id="KW-0472">Membrane</keyword>
<gene>
    <name evidence="2" type="ORF">HMPREF0494_1200</name>
</gene>
<feature type="transmembrane region" description="Helical" evidence="1">
    <location>
        <begin position="155"/>
        <end position="180"/>
    </location>
</feature>
<dbReference type="Pfam" id="PF07314">
    <property type="entry name" value="Lit"/>
    <property type="match status" value="1"/>
</dbReference>
<protein>
    <submittedName>
        <fullName evidence="2">TIGR01906 family protein</fullName>
    </submittedName>
</protein>
<comment type="caution">
    <text evidence="2">The sequence shown here is derived from an EMBL/GenBank/DDBJ whole genome shotgun (WGS) entry which is preliminary data.</text>
</comment>
<proteinExistence type="predicted"/>
<dbReference type="NCBIfam" id="TIGR01906">
    <property type="entry name" value="integ_TIGR01906"/>
    <property type="match status" value="1"/>
</dbReference>
<evidence type="ECO:0000313" key="3">
    <source>
        <dbReference type="Proteomes" id="UP000003675"/>
    </source>
</evidence>
<organism evidence="2 3">
    <name type="scientific">Limosilactobacillus antri DSM 16041</name>
    <dbReference type="NCBI Taxonomy" id="525309"/>
    <lineage>
        <taxon>Bacteria</taxon>
        <taxon>Bacillati</taxon>
        <taxon>Bacillota</taxon>
        <taxon>Bacilli</taxon>
        <taxon>Lactobacillales</taxon>
        <taxon>Lactobacillaceae</taxon>
        <taxon>Limosilactobacillus</taxon>
    </lineage>
</organism>
<accession>C8P7A6</accession>
<dbReference type="STRING" id="525309.HMPREF0494_1200"/>
<dbReference type="eggNOG" id="COG4478">
    <property type="taxonomic scope" value="Bacteria"/>
</dbReference>
<reference evidence="2 3" key="1">
    <citation type="submission" date="2009-09" db="EMBL/GenBank/DDBJ databases">
        <authorList>
            <person name="Qin X."/>
            <person name="Bachman B."/>
            <person name="Battles P."/>
            <person name="Bell A."/>
            <person name="Bess C."/>
            <person name="Bickham C."/>
            <person name="Chaboub L."/>
            <person name="Chen D."/>
            <person name="Coyle M."/>
            <person name="Deiros D.R."/>
            <person name="Dinh H."/>
            <person name="Forbes L."/>
            <person name="Fowler G."/>
            <person name="Francisco L."/>
            <person name="Fu Q."/>
            <person name="Gubbala S."/>
            <person name="Hale W."/>
            <person name="Han Y."/>
            <person name="Hemphill L."/>
            <person name="Highlander S.K."/>
            <person name="Hirani K."/>
            <person name="Hogues M."/>
            <person name="Jackson L."/>
            <person name="Jakkamsetti A."/>
            <person name="Javaid M."/>
            <person name="Jiang H."/>
            <person name="Korchina V."/>
            <person name="Kovar C."/>
            <person name="Lara F."/>
            <person name="Lee S."/>
            <person name="Mata R."/>
            <person name="Mathew T."/>
            <person name="Moen C."/>
            <person name="Morales K."/>
            <person name="Munidasa M."/>
            <person name="Nazareth L."/>
            <person name="Ngo R."/>
            <person name="Nguyen L."/>
            <person name="Okwuonu G."/>
            <person name="Ongeri F."/>
            <person name="Patil S."/>
            <person name="Petrosino J."/>
            <person name="Pham C."/>
            <person name="Pham P."/>
            <person name="Pu L.-L."/>
            <person name="Puazo M."/>
            <person name="Raj R."/>
            <person name="Reid J."/>
            <person name="Rouhana J."/>
            <person name="Saada N."/>
            <person name="Shang Y."/>
            <person name="Simmons D."/>
            <person name="Thornton R."/>
            <person name="Warren J."/>
            <person name="Weissenberger G."/>
            <person name="Zhang J."/>
            <person name="Zhang L."/>
            <person name="Zhou C."/>
            <person name="Zhu D."/>
            <person name="Muzny D."/>
            <person name="Worley K."/>
            <person name="Gibbs R."/>
        </authorList>
    </citation>
    <scope>NUCLEOTIDE SEQUENCE [LARGE SCALE GENOMIC DNA]</scope>
    <source>
        <strain evidence="2 3">DSM 16041</strain>
    </source>
</reference>
<dbReference type="AlphaFoldDB" id="C8P7A6"/>
<dbReference type="EMBL" id="ACLL01000028">
    <property type="protein sequence ID" value="EEW53650.1"/>
    <property type="molecule type" value="Genomic_DNA"/>
</dbReference>
<keyword evidence="1" id="KW-1133">Transmembrane helix</keyword>
<dbReference type="InterPro" id="IPR010178">
    <property type="entry name" value="Lit"/>
</dbReference>
<keyword evidence="1" id="KW-0812">Transmembrane</keyword>
<sequence>MLSLALFITLNVSPWVIAHPRAIQVSRAAINADYRRLLIYLELPLPGQLKLAHLPLTAAARSHFADVKLDLLLNELLMVTSTPVAWLSLRKEKRRQQLWQLLTPLMWGMSLLAVTLVLVLVDFPSVFISSHYWLFSGMNWVMNPRTDPIILLMPLSFFTKLFMIWTGLVFFFLTILWGYLRFASDLAKFRL</sequence>
<name>C8P7A6_9LACO</name>
<dbReference type="Proteomes" id="UP000003675">
    <property type="component" value="Unassembled WGS sequence"/>
</dbReference>
<dbReference type="HOGENOM" id="CLU_093826_1_1_9"/>
<evidence type="ECO:0000256" key="1">
    <source>
        <dbReference type="SAM" id="Phobius"/>
    </source>
</evidence>